<evidence type="ECO:0000259" key="2">
    <source>
        <dbReference type="Pfam" id="PF25583"/>
    </source>
</evidence>
<dbReference type="KEGG" id="ocm:CBP12_12775"/>
<dbReference type="PANTHER" id="PTHR34580:SF1">
    <property type="entry name" value="PROTEIN PAFC"/>
    <property type="match status" value="1"/>
</dbReference>
<feature type="domain" description="WYL" evidence="1">
    <location>
        <begin position="156"/>
        <end position="220"/>
    </location>
</feature>
<proteinExistence type="predicted"/>
<keyword evidence="4" id="KW-1185">Reference proteome</keyword>
<evidence type="ECO:0000313" key="3">
    <source>
        <dbReference type="EMBL" id="ART80920.1"/>
    </source>
</evidence>
<accession>A0A1Y0D006</accession>
<dbReference type="InterPro" id="IPR051534">
    <property type="entry name" value="CBASS_pafABC_assoc_protein"/>
</dbReference>
<evidence type="ECO:0000313" key="4">
    <source>
        <dbReference type="Proteomes" id="UP000243793"/>
    </source>
</evidence>
<dbReference type="Pfam" id="PF13280">
    <property type="entry name" value="WYL"/>
    <property type="match status" value="1"/>
</dbReference>
<evidence type="ECO:0000259" key="1">
    <source>
        <dbReference type="Pfam" id="PF13280"/>
    </source>
</evidence>
<dbReference type="InterPro" id="IPR057727">
    <property type="entry name" value="WCX_dom"/>
</dbReference>
<gene>
    <name evidence="3" type="ORF">CBP12_12775</name>
</gene>
<dbReference type="AlphaFoldDB" id="A0A1Y0D006"/>
<dbReference type="EMBL" id="CP021376">
    <property type="protein sequence ID" value="ART80920.1"/>
    <property type="molecule type" value="Genomic_DNA"/>
</dbReference>
<feature type="domain" description="WCX" evidence="2">
    <location>
        <begin position="253"/>
        <end position="329"/>
    </location>
</feature>
<dbReference type="PANTHER" id="PTHR34580">
    <property type="match status" value="1"/>
</dbReference>
<protein>
    <submittedName>
        <fullName evidence="3">WYL domain-containing protein</fullName>
    </submittedName>
</protein>
<sequence length="345" mass="39091">MASQHDTLIRYITMLQLIPRAPHFKATTTLRDLLAERGFQVNLRSIQRDLDKMSLYFPLQCNDQSRPYRWSFDANYKSNLPALDTATALTLVLAEEYLKSLLPQIAIDRLSAQFEGARKLLNGLQENGYANWPHQVRAIPNGKALLPAVILPAIWQGVSDALLERHAIEVQYLSRQQEEVKSFTLHPQGLVVRHSVSYLLATVNDYDDVRQFALHRIQALSASAVPYNNQLNFSVEKYIAEGAFGYPLAEQATELVAKIDKAMAWLLAETPISQQQVLSKPDANGWVTLTATVPNDQQTQWWILGFGARIQVLKPSSWREAIIEQTQQMRELYESTELKTNSANT</sequence>
<dbReference type="OrthoDB" id="8595817at2"/>
<dbReference type="InterPro" id="IPR026881">
    <property type="entry name" value="WYL_dom"/>
</dbReference>
<name>A0A1Y0D006_9GAMM</name>
<dbReference type="Pfam" id="PF25583">
    <property type="entry name" value="WCX"/>
    <property type="match status" value="1"/>
</dbReference>
<dbReference type="PROSITE" id="PS52050">
    <property type="entry name" value="WYL"/>
    <property type="match status" value="1"/>
</dbReference>
<dbReference type="Proteomes" id="UP000243793">
    <property type="component" value="Chromosome"/>
</dbReference>
<organism evidence="3 4">
    <name type="scientific">Oceanisphaera avium</name>
    <dbReference type="NCBI Taxonomy" id="1903694"/>
    <lineage>
        <taxon>Bacteria</taxon>
        <taxon>Pseudomonadati</taxon>
        <taxon>Pseudomonadota</taxon>
        <taxon>Gammaproteobacteria</taxon>
        <taxon>Aeromonadales</taxon>
        <taxon>Aeromonadaceae</taxon>
        <taxon>Oceanisphaera</taxon>
    </lineage>
</organism>
<reference evidence="4" key="1">
    <citation type="submission" date="2017-05" db="EMBL/GenBank/DDBJ databases">
        <authorList>
            <person name="Sung H."/>
        </authorList>
    </citation>
    <scope>NUCLEOTIDE SEQUENCE [LARGE SCALE GENOMIC DNA]</scope>
    <source>
        <strain evidence="4">AMac2203</strain>
    </source>
</reference>